<evidence type="ECO:0000313" key="2">
    <source>
        <dbReference type="EMBL" id="SPX16506.1"/>
    </source>
</evidence>
<keyword evidence="1" id="KW-0812">Transmembrane</keyword>
<keyword evidence="1" id="KW-0472">Membrane</keyword>
<accession>A0A2X1Q7C0</accession>
<feature type="transmembrane region" description="Helical" evidence="1">
    <location>
        <begin position="110"/>
        <end position="127"/>
    </location>
</feature>
<proteinExistence type="predicted"/>
<dbReference type="Proteomes" id="UP000250780">
    <property type="component" value="Unassembled WGS sequence"/>
</dbReference>
<evidence type="ECO:0000313" key="3">
    <source>
        <dbReference type="Proteomes" id="UP000250780"/>
    </source>
</evidence>
<feature type="transmembrane region" description="Helical" evidence="1">
    <location>
        <begin position="85"/>
        <end position="104"/>
    </location>
</feature>
<sequence>MIFKKQIKFIFVILLFASLFMLYHFASLNIFPPNTDAATVLLLGKDMSEGNYLLHGWMLSTVPFYFTEVSFYAIASILFGYSSELAYIIPPAMYATVIFLIYRLSTNKSLALALIISTLFFLLTWLLHQCFQRAFTWVHTYYHWMLNIYRKVY</sequence>
<dbReference type="EMBL" id="UASD01000009">
    <property type="protein sequence ID" value="SPX16506.1"/>
    <property type="molecule type" value="Genomic_DNA"/>
</dbReference>
<reference evidence="2 3" key="1">
    <citation type="submission" date="2018-06" db="EMBL/GenBank/DDBJ databases">
        <authorList>
            <consortium name="Pathogen Informatics"/>
            <person name="Doyle S."/>
        </authorList>
    </citation>
    <scope>NUCLEOTIDE SEQUENCE [LARGE SCALE GENOMIC DNA]</scope>
    <source>
        <strain evidence="2 3">NCTC9073</strain>
    </source>
</reference>
<organism evidence="2 3">
    <name type="scientific">Escherichia coli</name>
    <dbReference type="NCBI Taxonomy" id="562"/>
    <lineage>
        <taxon>Bacteria</taxon>
        <taxon>Pseudomonadati</taxon>
        <taxon>Pseudomonadota</taxon>
        <taxon>Gammaproteobacteria</taxon>
        <taxon>Enterobacterales</taxon>
        <taxon>Enterobacteriaceae</taxon>
        <taxon>Escherichia</taxon>
    </lineage>
</organism>
<gene>
    <name evidence="2" type="ORF">NCTC9073_04281</name>
</gene>
<dbReference type="AlphaFoldDB" id="A0A2X1Q7C0"/>
<protein>
    <recommendedName>
        <fullName evidence="4">Glycosyltransferase RgtA/B/C/D-like domain-containing protein</fullName>
    </recommendedName>
</protein>
<feature type="transmembrane region" description="Helical" evidence="1">
    <location>
        <begin position="53"/>
        <end position="78"/>
    </location>
</feature>
<evidence type="ECO:0000256" key="1">
    <source>
        <dbReference type="SAM" id="Phobius"/>
    </source>
</evidence>
<keyword evidence="1" id="KW-1133">Transmembrane helix</keyword>
<name>A0A2X1Q7C0_ECOLX</name>
<evidence type="ECO:0008006" key="4">
    <source>
        <dbReference type="Google" id="ProtNLM"/>
    </source>
</evidence>